<feature type="compositionally biased region" description="Basic residues" evidence="4">
    <location>
        <begin position="1112"/>
        <end position="1122"/>
    </location>
</feature>
<evidence type="ECO:0000256" key="2">
    <source>
        <dbReference type="ARBA" id="ARBA00007690"/>
    </source>
</evidence>
<dbReference type="InterPro" id="IPR052087">
    <property type="entry name" value="RRP12"/>
</dbReference>
<evidence type="ECO:0000256" key="1">
    <source>
        <dbReference type="ARBA" id="ARBA00004123"/>
    </source>
</evidence>
<dbReference type="STRING" id="215250.A0A316YS88"/>
<feature type="compositionally biased region" description="Basic and acidic residues" evidence="4">
    <location>
        <begin position="1234"/>
        <end position="1250"/>
    </location>
</feature>
<evidence type="ECO:0000259" key="6">
    <source>
        <dbReference type="Pfam" id="PF25772"/>
    </source>
</evidence>
<dbReference type="Proteomes" id="UP000245768">
    <property type="component" value="Unassembled WGS sequence"/>
</dbReference>
<dbReference type="PANTHER" id="PTHR48287">
    <property type="entry name" value="ARM REPEAT SUPERFAMILY PROTEIN"/>
    <property type="match status" value="1"/>
</dbReference>
<reference evidence="7 8" key="1">
    <citation type="journal article" date="2018" name="Mol. Biol. Evol.">
        <title>Broad Genomic Sampling Reveals a Smut Pathogenic Ancestry of the Fungal Clade Ustilaginomycotina.</title>
        <authorList>
            <person name="Kijpornyongpan T."/>
            <person name="Mondo S.J."/>
            <person name="Barry K."/>
            <person name="Sandor L."/>
            <person name="Lee J."/>
            <person name="Lipzen A."/>
            <person name="Pangilinan J."/>
            <person name="LaButti K."/>
            <person name="Hainaut M."/>
            <person name="Henrissat B."/>
            <person name="Grigoriev I.V."/>
            <person name="Spatafora J.W."/>
            <person name="Aime M.C."/>
        </authorList>
    </citation>
    <scope>NUCLEOTIDE SEQUENCE [LARGE SCALE GENOMIC DNA]</scope>
    <source>
        <strain evidence="7 8">MCA 4198</strain>
    </source>
</reference>
<feature type="domain" description="RRP12 N-terminal HEAT" evidence="6">
    <location>
        <begin position="67"/>
        <end position="338"/>
    </location>
</feature>
<keyword evidence="3" id="KW-0539">Nucleus</keyword>
<comment type="similarity">
    <text evidence="2">Belongs to the RRP12 family.</text>
</comment>
<dbReference type="InterPro" id="IPR057860">
    <property type="entry name" value="HEAT_RRP12_N"/>
</dbReference>
<feature type="compositionally biased region" description="Basic and acidic residues" evidence="4">
    <location>
        <begin position="1219"/>
        <end position="1228"/>
    </location>
</feature>
<dbReference type="GO" id="GO:0005634">
    <property type="term" value="C:nucleus"/>
    <property type="evidence" value="ECO:0007669"/>
    <property type="project" value="UniProtKB-SubCell"/>
</dbReference>
<evidence type="ECO:0000313" key="7">
    <source>
        <dbReference type="EMBL" id="PWN91684.1"/>
    </source>
</evidence>
<comment type="subcellular location">
    <subcellularLocation>
        <location evidence="1">Nucleus</location>
    </subcellularLocation>
</comment>
<dbReference type="InterPro" id="IPR012978">
    <property type="entry name" value="HEAT_RRP12"/>
</dbReference>
<dbReference type="Pfam" id="PF25772">
    <property type="entry name" value="HEAT_RRP12_N"/>
    <property type="match status" value="1"/>
</dbReference>
<dbReference type="Gene3D" id="1.25.10.10">
    <property type="entry name" value="Leucine-rich Repeat Variant"/>
    <property type="match status" value="1"/>
</dbReference>
<gene>
    <name evidence="7" type="ORF">FA10DRAFT_239202</name>
</gene>
<dbReference type="OrthoDB" id="2192888at2759"/>
<dbReference type="Pfam" id="PF08161">
    <property type="entry name" value="RRP12_HEAT"/>
    <property type="match status" value="1"/>
</dbReference>
<feature type="region of interest" description="Disordered" evidence="4">
    <location>
        <begin position="1295"/>
        <end position="1409"/>
    </location>
</feature>
<dbReference type="InterPro" id="IPR011989">
    <property type="entry name" value="ARM-like"/>
</dbReference>
<sequence>MATRTIAEAYDKEARGADLQESLAKIRHHTGSKLPNQRAPAQLLVAIESTLAEEDGQGAGASTSQGAQSSKASPTEYFMALEATLKRAAETTSSSAGDAGSLLSSTMYLLTLVTPQVSPGVLRSQLSNLLEPLGAVLAEASAASASSEGHAALVRSTLGVLEPLFVALKSDRATLDRNLQLRGCWNSVLGLCMDARPKVRRRAHDLVNQVLQPASGDAKPHPYAAKTAEWAISALEQVASSSSGGSRKADKSHAPVYDKKTGRAKEPEAAAALRQKQADGGANAGIWVCGFLKSLASTLPAKSIAPLSSNLIRLVGQQNPFLTTAAFEVFESLFRTSRPVDSATATTTSFPLSATLTTNEGQKLVEGGTLDATLDALCSPAVAPSAGDAQLIPAYLGALENAMVAASRNSSKCWARVPKIWNDVLSLALSNKSKASRDSHQVRVAGRDALCALVRYCIPDAAIDEALETQDGDLLNLVESLRDSLDKSALRYSHARPELLSVVTALVLRLRYRPSTTAGSRSEPAACLLALPLVQIVAELRAQPKFEHREHADGVIGAAVEVCGPATVLEILPLGLLGENGKEGGRAWLLPLMRTRITNTQLKHFVSSMVPLSESLFERRAQAEQASKAIEAKVFEALTEQVWALFPGYCDLPTDLAEAFDKKFLELLANVLYSQPALRPSICRGLQLLVDRNESLASSAAPTAVLVQSFGLTSEQGKANLKQLSTIASSLLAVLFNVFSQSPSESRGYILDCLVAYLRVMSAQDISKTYQKVVTMLDQSLPTLAPARDRDTGPGAIPPVPLTMLDLLGSLVPFLGETEALQLFERACQDNILRSAEAGIQKKAYKLLTKLMEGKHGRTVLRVDQPGEDRVGETLTRLKDSSKAVASGAKKDRVGLFAALVPLIPPTELHHLPSIIPEAVLATKEANQGARELAYELLVGMAHKMLGGGAIKRDLIDGAADGDEEMHVVSASLNEYVTMVAAGLASSSPHMISATITSLARLVYEFHTELPRETLTEILATLQEFLRSSNREIVKSTLGFVKVTTVSLSSDLVDEHLNTIVPALLSSSAEHGQHFKTKTRHIFERLLRRFGYERILSLTDEDNRKLINNIKKRKDRAKRKKAARDEGDEGAEDEAATGAGQRSLKNVGADAFEEAIYGSGSDISDSDEEEEAGGRSRGKAAAQQSRREQRRKKGQEYIVEDDDEPMDLLDRSAAAGGRITREHNVAKEQKKRKDLGSRFTLDEETGRMMIDDPEAPSAGAAALDDADVDGAGRAYMDRERGTHGFTQRDGVIRLNKNNKRNREADAEMEEEQMAAEEAAAAQEQQQQQEETAALAAAAAAAQKKAQKSKPAKQRVGQEFKAKKAGGDVTKGGQSPFAYVPLGQIGGKKGKAGGQHKMNILAKDKKRRRT</sequence>
<evidence type="ECO:0000256" key="4">
    <source>
        <dbReference type="SAM" id="MobiDB-lite"/>
    </source>
</evidence>
<feature type="compositionally biased region" description="Basic and acidic residues" evidence="4">
    <location>
        <begin position="1355"/>
        <end position="1365"/>
    </location>
</feature>
<dbReference type="RefSeq" id="XP_025378882.1">
    <property type="nucleotide sequence ID" value="XM_025519172.1"/>
</dbReference>
<feature type="domain" description="RRP12 HEAT" evidence="5">
    <location>
        <begin position="437"/>
        <end position="741"/>
    </location>
</feature>
<feature type="region of interest" description="Disordered" evidence="4">
    <location>
        <begin position="1112"/>
        <end position="1263"/>
    </location>
</feature>
<feature type="compositionally biased region" description="Basic and acidic residues" evidence="4">
    <location>
        <begin position="247"/>
        <end position="268"/>
    </location>
</feature>
<keyword evidence="8" id="KW-1185">Reference proteome</keyword>
<evidence type="ECO:0000259" key="5">
    <source>
        <dbReference type="Pfam" id="PF08161"/>
    </source>
</evidence>
<dbReference type="InterPro" id="IPR016024">
    <property type="entry name" value="ARM-type_fold"/>
</dbReference>
<feature type="compositionally biased region" description="Low complexity" evidence="4">
    <location>
        <begin position="60"/>
        <end position="73"/>
    </location>
</feature>
<dbReference type="PANTHER" id="PTHR48287:SF1">
    <property type="entry name" value="ARM REPEAT SUPERFAMILY PROTEIN"/>
    <property type="match status" value="1"/>
</dbReference>
<feature type="region of interest" description="Disordered" evidence="4">
    <location>
        <begin position="242"/>
        <end position="275"/>
    </location>
</feature>
<name>A0A316YS88_9BASI</name>
<accession>A0A316YS88</accession>
<dbReference type="EMBL" id="KZ819635">
    <property type="protein sequence ID" value="PWN91684.1"/>
    <property type="molecule type" value="Genomic_DNA"/>
</dbReference>
<dbReference type="GeneID" id="37041088"/>
<evidence type="ECO:0000313" key="8">
    <source>
        <dbReference type="Proteomes" id="UP000245768"/>
    </source>
</evidence>
<proteinExistence type="inferred from homology"/>
<feature type="compositionally biased region" description="Low complexity" evidence="4">
    <location>
        <begin position="1315"/>
        <end position="1343"/>
    </location>
</feature>
<dbReference type="SUPFAM" id="SSF48371">
    <property type="entry name" value="ARM repeat"/>
    <property type="match status" value="1"/>
</dbReference>
<feature type="compositionally biased region" description="Acidic residues" evidence="4">
    <location>
        <begin position="1126"/>
        <end position="1135"/>
    </location>
</feature>
<feature type="compositionally biased region" description="Acidic residues" evidence="4">
    <location>
        <begin position="1198"/>
        <end position="1207"/>
    </location>
</feature>
<dbReference type="FunCoup" id="A0A316YS88">
    <property type="interactions" value="326"/>
</dbReference>
<organism evidence="7 8">
    <name type="scientific">Acaromyces ingoldii</name>
    <dbReference type="NCBI Taxonomy" id="215250"/>
    <lineage>
        <taxon>Eukaryota</taxon>
        <taxon>Fungi</taxon>
        <taxon>Dikarya</taxon>
        <taxon>Basidiomycota</taxon>
        <taxon>Ustilaginomycotina</taxon>
        <taxon>Exobasidiomycetes</taxon>
        <taxon>Exobasidiales</taxon>
        <taxon>Cryptobasidiaceae</taxon>
        <taxon>Acaromyces</taxon>
    </lineage>
</organism>
<protein>
    <submittedName>
        <fullName evidence="7">NUC173-domain-containing protein</fullName>
    </submittedName>
</protein>
<dbReference type="InParanoid" id="A0A316YS88"/>
<feature type="region of interest" description="Disordered" evidence="4">
    <location>
        <begin position="54"/>
        <end position="73"/>
    </location>
</feature>
<evidence type="ECO:0000256" key="3">
    <source>
        <dbReference type="ARBA" id="ARBA00023242"/>
    </source>
</evidence>